<dbReference type="OMA" id="NENRKKC"/>
<feature type="transmembrane region" description="Helical" evidence="2">
    <location>
        <begin position="333"/>
        <end position="361"/>
    </location>
</feature>
<accession>A0A284S050</accession>
<feature type="compositionally biased region" description="Polar residues" evidence="1">
    <location>
        <begin position="175"/>
        <end position="187"/>
    </location>
</feature>
<keyword evidence="2" id="KW-1133">Transmembrane helix</keyword>
<feature type="region of interest" description="Disordered" evidence="1">
    <location>
        <begin position="171"/>
        <end position="198"/>
    </location>
</feature>
<gene>
    <name evidence="3" type="ORF">ARMOST_17836</name>
</gene>
<evidence type="ECO:0000256" key="1">
    <source>
        <dbReference type="SAM" id="MobiDB-lite"/>
    </source>
</evidence>
<dbReference type="Proteomes" id="UP000219338">
    <property type="component" value="Unassembled WGS sequence"/>
</dbReference>
<evidence type="ECO:0000256" key="2">
    <source>
        <dbReference type="SAM" id="Phobius"/>
    </source>
</evidence>
<dbReference type="AlphaFoldDB" id="A0A284S050"/>
<proteinExistence type="predicted"/>
<keyword evidence="2" id="KW-0472">Membrane</keyword>
<dbReference type="OrthoDB" id="3044218at2759"/>
<feature type="compositionally biased region" description="Low complexity" evidence="1">
    <location>
        <begin position="105"/>
        <end position="117"/>
    </location>
</feature>
<feature type="region of interest" description="Disordered" evidence="1">
    <location>
        <begin position="92"/>
        <end position="117"/>
    </location>
</feature>
<keyword evidence="4" id="KW-1185">Reference proteome</keyword>
<name>A0A284S050_ARMOS</name>
<protein>
    <submittedName>
        <fullName evidence="3">Uncharacterized protein</fullName>
    </submittedName>
</protein>
<reference evidence="4" key="1">
    <citation type="journal article" date="2017" name="Nat. Ecol. Evol.">
        <title>Genome expansion and lineage-specific genetic innovations in the forest pathogenic fungi Armillaria.</title>
        <authorList>
            <person name="Sipos G."/>
            <person name="Prasanna A.N."/>
            <person name="Walter M.C."/>
            <person name="O'Connor E."/>
            <person name="Balint B."/>
            <person name="Krizsan K."/>
            <person name="Kiss B."/>
            <person name="Hess J."/>
            <person name="Varga T."/>
            <person name="Slot J."/>
            <person name="Riley R."/>
            <person name="Boka B."/>
            <person name="Rigling D."/>
            <person name="Barry K."/>
            <person name="Lee J."/>
            <person name="Mihaltcheva S."/>
            <person name="LaButti K."/>
            <person name="Lipzen A."/>
            <person name="Waldron R."/>
            <person name="Moloney N.M."/>
            <person name="Sperisen C."/>
            <person name="Kredics L."/>
            <person name="Vagvoelgyi C."/>
            <person name="Patrignani A."/>
            <person name="Fitzpatrick D."/>
            <person name="Nagy I."/>
            <person name="Doyle S."/>
            <person name="Anderson J.B."/>
            <person name="Grigoriev I.V."/>
            <person name="Gueldener U."/>
            <person name="Muensterkoetter M."/>
            <person name="Nagy L.G."/>
        </authorList>
    </citation>
    <scope>NUCLEOTIDE SEQUENCE [LARGE SCALE GENOMIC DNA]</scope>
    <source>
        <strain evidence="4">C18/9</strain>
    </source>
</reference>
<organism evidence="3 4">
    <name type="scientific">Armillaria ostoyae</name>
    <name type="common">Armillaria root rot fungus</name>
    <dbReference type="NCBI Taxonomy" id="47428"/>
    <lineage>
        <taxon>Eukaryota</taxon>
        <taxon>Fungi</taxon>
        <taxon>Dikarya</taxon>
        <taxon>Basidiomycota</taxon>
        <taxon>Agaricomycotina</taxon>
        <taxon>Agaricomycetes</taxon>
        <taxon>Agaricomycetidae</taxon>
        <taxon>Agaricales</taxon>
        <taxon>Marasmiineae</taxon>
        <taxon>Physalacriaceae</taxon>
        <taxon>Armillaria</taxon>
    </lineage>
</organism>
<keyword evidence="2" id="KW-0812">Transmembrane</keyword>
<dbReference type="EMBL" id="FUEG01000023">
    <property type="protein sequence ID" value="SJL14380.1"/>
    <property type="molecule type" value="Genomic_DNA"/>
</dbReference>
<evidence type="ECO:0000313" key="4">
    <source>
        <dbReference type="Proteomes" id="UP000219338"/>
    </source>
</evidence>
<sequence length="370" mass="41970">MNYSYPGPRHPWTDPIGRLEALCILELQQHIAEQYMEAREYWNENRKKCGDVAEFPEGAAYGPNEAQRIVEAFYVDIGLLPRQRLRRPPLARVVKDPPNEGPAISISSHPSSSSLGSSVWRRYLPKTKSPKKIWSQVCRRSISMPMIRKLTSCSSLVSFFTDVGRKPGVDLDAVPTSSKSPDGSDQTIPKRPRRGRTLSAPEKMLTIFQPSSEPLRSIDSVLASPAFISSPISSTMSSVNGAPPSRHRRRNTVNDADTVAARARIAENRPPPSPAPRRQFVPPRILTDEERKERDEAPFFTEEQEAALRDWKETVALWDRRRKAIAKADAELYWYHFLWLIIVLNWSIISISVIAGFQLVFRLGRLAFRL</sequence>
<evidence type="ECO:0000313" key="3">
    <source>
        <dbReference type="EMBL" id="SJL14380.1"/>
    </source>
</evidence>